<dbReference type="Proteomes" id="UP000076976">
    <property type="component" value="Unassembled WGS sequence"/>
</dbReference>
<feature type="transmembrane region" description="Helical" evidence="5">
    <location>
        <begin position="261"/>
        <end position="280"/>
    </location>
</feature>
<evidence type="ECO:0000313" key="7">
    <source>
        <dbReference type="EMBL" id="OAB87298.1"/>
    </source>
</evidence>
<reference evidence="7 8" key="1">
    <citation type="submission" date="2016-01" db="EMBL/GenBank/DDBJ databases">
        <title>Janibacter melonis strain CD11_4 genome sequencing and assembly.</title>
        <authorList>
            <person name="Nair G.R."/>
            <person name="Kaur G."/>
            <person name="Chander A.M."/>
            <person name="Mayilraj S."/>
        </authorList>
    </citation>
    <scope>NUCLEOTIDE SEQUENCE [LARGE SCALE GENOMIC DNA]</scope>
    <source>
        <strain evidence="7 8">CD11-4</strain>
    </source>
</reference>
<dbReference type="AlphaFoldDB" id="A0A176QCB3"/>
<dbReference type="SUPFAM" id="SSF103473">
    <property type="entry name" value="MFS general substrate transporter"/>
    <property type="match status" value="1"/>
</dbReference>
<feature type="transmembrane region" description="Helical" evidence="5">
    <location>
        <begin position="66"/>
        <end position="84"/>
    </location>
</feature>
<dbReference type="InterPro" id="IPR020846">
    <property type="entry name" value="MFS_dom"/>
</dbReference>
<evidence type="ECO:0000259" key="6">
    <source>
        <dbReference type="PROSITE" id="PS50850"/>
    </source>
</evidence>
<keyword evidence="2 5" id="KW-0812">Transmembrane</keyword>
<dbReference type="STRING" id="262209.AWH69_10425"/>
<proteinExistence type="predicted"/>
<organism evidence="7 8">
    <name type="scientific">Janibacter melonis</name>
    <dbReference type="NCBI Taxonomy" id="262209"/>
    <lineage>
        <taxon>Bacteria</taxon>
        <taxon>Bacillati</taxon>
        <taxon>Actinomycetota</taxon>
        <taxon>Actinomycetes</taxon>
        <taxon>Micrococcales</taxon>
        <taxon>Intrasporangiaceae</taxon>
        <taxon>Janibacter</taxon>
    </lineage>
</organism>
<name>A0A176QCB3_9MICO</name>
<dbReference type="PANTHER" id="PTHR23531">
    <property type="entry name" value="QUINOLENE RESISTANCE PROTEIN NORA"/>
    <property type="match status" value="1"/>
</dbReference>
<keyword evidence="3 5" id="KW-1133">Transmembrane helix</keyword>
<evidence type="ECO:0000256" key="4">
    <source>
        <dbReference type="ARBA" id="ARBA00023136"/>
    </source>
</evidence>
<accession>A0A176QCB3</accession>
<dbReference type="Gene3D" id="1.20.1250.20">
    <property type="entry name" value="MFS general substrate transporter like domains"/>
    <property type="match status" value="1"/>
</dbReference>
<feature type="transmembrane region" description="Helical" evidence="5">
    <location>
        <begin position="324"/>
        <end position="346"/>
    </location>
</feature>
<evidence type="ECO:0000256" key="3">
    <source>
        <dbReference type="ARBA" id="ARBA00022989"/>
    </source>
</evidence>
<gene>
    <name evidence="7" type="ORF">AWH69_10425</name>
</gene>
<sequence length="377" mass="38234">MPALLVATLLGFAGFSVLLPTAPLWAVRGGADVGGAGLVNGVALLCTVLTQPVVPRLLRRLGWGRVLAVGLLLMGVPSLLHLASDALAPTLALSAVRGAGFGVLTVTGSAAVAELVDAARRGRAVGLYGLAIALPQVVLLPLSPWLADRVGFTPVFVLAAAPVLAIPAALALGRHLDGRPTAPASEEHARVDLRTVVLPLLPPMLVLTGITLAGGAVLSFAPQMLDEAALVTLALVVVTATSALARWRVGALADRYGARRFVAPLVVVGALGSLLIALSLDGPSVPLLVLGSAALGVAYGGLQNLTLVLSFAAVHRRHYGTTSAVWNVGFDLGTGVGSVLVGSLAVGLDFERALLVTAAITALTLPLALVRSRRPVG</sequence>
<keyword evidence="4 5" id="KW-0472">Membrane</keyword>
<comment type="subcellular location">
    <subcellularLocation>
        <location evidence="1">Cell membrane</location>
        <topology evidence="1">Multi-pass membrane protein</topology>
    </subcellularLocation>
</comment>
<evidence type="ECO:0000256" key="1">
    <source>
        <dbReference type="ARBA" id="ARBA00004651"/>
    </source>
</evidence>
<dbReference type="EMBL" id="LQZG01000003">
    <property type="protein sequence ID" value="OAB87298.1"/>
    <property type="molecule type" value="Genomic_DNA"/>
</dbReference>
<feature type="transmembrane region" description="Helical" evidence="5">
    <location>
        <begin position="125"/>
        <end position="146"/>
    </location>
</feature>
<feature type="transmembrane region" description="Helical" evidence="5">
    <location>
        <begin position="228"/>
        <end position="249"/>
    </location>
</feature>
<dbReference type="InterPro" id="IPR036259">
    <property type="entry name" value="MFS_trans_sf"/>
</dbReference>
<evidence type="ECO:0000313" key="8">
    <source>
        <dbReference type="Proteomes" id="UP000076976"/>
    </source>
</evidence>
<feature type="transmembrane region" description="Helical" evidence="5">
    <location>
        <begin position="90"/>
        <end position="113"/>
    </location>
</feature>
<keyword evidence="8" id="KW-1185">Reference proteome</keyword>
<dbReference type="GO" id="GO:0022857">
    <property type="term" value="F:transmembrane transporter activity"/>
    <property type="evidence" value="ECO:0007669"/>
    <property type="project" value="InterPro"/>
</dbReference>
<evidence type="ECO:0000256" key="5">
    <source>
        <dbReference type="SAM" id="Phobius"/>
    </source>
</evidence>
<comment type="caution">
    <text evidence="7">The sequence shown here is derived from an EMBL/GenBank/DDBJ whole genome shotgun (WGS) entry which is preliminary data.</text>
</comment>
<dbReference type="Pfam" id="PF07690">
    <property type="entry name" value="MFS_1"/>
    <property type="match status" value="1"/>
</dbReference>
<feature type="transmembrane region" description="Helical" evidence="5">
    <location>
        <begin position="36"/>
        <end position="54"/>
    </location>
</feature>
<dbReference type="PROSITE" id="PS50850">
    <property type="entry name" value="MFS"/>
    <property type="match status" value="1"/>
</dbReference>
<dbReference type="InterPro" id="IPR011701">
    <property type="entry name" value="MFS"/>
</dbReference>
<evidence type="ECO:0000256" key="2">
    <source>
        <dbReference type="ARBA" id="ARBA00022692"/>
    </source>
</evidence>
<feature type="transmembrane region" description="Helical" evidence="5">
    <location>
        <begin position="286"/>
        <end position="312"/>
    </location>
</feature>
<feature type="domain" description="Major facilitator superfamily (MFS) profile" evidence="6">
    <location>
        <begin position="1"/>
        <end position="376"/>
    </location>
</feature>
<dbReference type="PANTHER" id="PTHR23531:SF1">
    <property type="entry name" value="QUINOLENE RESISTANCE PROTEIN NORA"/>
    <property type="match status" value="1"/>
</dbReference>
<feature type="transmembrane region" description="Helical" evidence="5">
    <location>
        <begin position="193"/>
        <end position="222"/>
    </location>
</feature>
<feature type="transmembrane region" description="Helical" evidence="5">
    <location>
        <begin position="152"/>
        <end position="172"/>
    </location>
</feature>
<protein>
    <submittedName>
        <fullName evidence="7">Transmembrane transport protein</fullName>
    </submittedName>
</protein>
<feature type="transmembrane region" description="Helical" evidence="5">
    <location>
        <begin position="352"/>
        <end position="370"/>
    </location>
</feature>
<dbReference type="InterPro" id="IPR052714">
    <property type="entry name" value="MFS_Exporter"/>
</dbReference>
<dbReference type="GO" id="GO:0005886">
    <property type="term" value="C:plasma membrane"/>
    <property type="evidence" value="ECO:0007669"/>
    <property type="project" value="UniProtKB-SubCell"/>
</dbReference>